<dbReference type="CDD" id="cd00761">
    <property type="entry name" value="Glyco_tranf_GTA_type"/>
    <property type="match status" value="1"/>
</dbReference>
<keyword evidence="1" id="KW-0472">Membrane</keyword>
<evidence type="ECO:0000313" key="3">
    <source>
        <dbReference type="EMBL" id="TQM95301.1"/>
    </source>
</evidence>
<evidence type="ECO:0000256" key="1">
    <source>
        <dbReference type="SAM" id="Phobius"/>
    </source>
</evidence>
<dbReference type="AlphaFoldDB" id="A0A543KJP7"/>
<organism evidence="3 4">
    <name type="scientific">Ornithinimicrobium humiphilum</name>
    <dbReference type="NCBI Taxonomy" id="125288"/>
    <lineage>
        <taxon>Bacteria</taxon>
        <taxon>Bacillati</taxon>
        <taxon>Actinomycetota</taxon>
        <taxon>Actinomycetes</taxon>
        <taxon>Micrococcales</taxon>
        <taxon>Ornithinimicrobiaceae</taxon>
        <taxon>Ornithinimicrobium</taxon>
    </lineage>
</organism>
<dbReference type="RefSeq" id="WP_141817081.1">
    <property type="nucleotide sequence ID" value="NZ_BAAAIL010000003.1"/>
</dbReference>
<dbReference type="InterPro" id="IPR029044">
    <property type="entry name" value="Nucleotide-diphossugar_trans"/>
</dbReference>
<evidence type="ECO:0000259" key="2">
    <source>
        <dbReference type="Pfam" id="PF00535"/>
    </source>
</evidence>
<feature type="transmembrane region" description="Helical" evidence="1">
    <location>
        <begin position="126"/>
        <end position="148"/>
    </location>
</feature>
<dbReference type="SUPFAM" id="SSF53448">
    <property type="entry name" value="Nucleotide-diphospho-sugar transferases"/>
    <property type="match status" value="1"/>
</dbReference>
<keyword evidence="3" id="KW-0808">Transferase</keyword>
<dbReference type="EMBL" id="VFPU01000001">
    <property type="protein sequence ID" value="TQM95301.1"/>
    <property type="molecule type" value="Genomic_DNA"/>
</dbReference>
<keyword evidence="4" id="KW-1185">Reference proteome</keyword>
<accession>A0A543KJP7</accession>
<dbReference type="Gene3D" id="3.90.550.10">
    <property type="entry name" value="Spore Coat Polysaccharide Biosynthesis Protein SpsA, Chain A"/>
    <property type="match status" value="1"/>
</dbReference>
<comment type="caution">
    <text evidence="3">The sequence shown here is derived from an EMBL/GenBank/DDBJ whole genome shotgun (WGS) entry which is preliminary data.</text>
</comment>
<feature type="domain" description="Glycosyltransferase 2-like" evidence="2">
    <location>
        <begin position="5"/>
        <end position="159"/>
    </location>
</feature>
<sequence>MTDVSVVIPVRDDAEHLRRCLEALAAQTVPPAEVVVVDNASTDDSAAVARSFGARVVPEPRVGIPAAAATGYDAAACAVVARLDADSLPPTDWVERVVRALDERPDAVAVTGAGTFADSPPVARTLLALLYLGSYYALGFLAAGHHVLWGSSMALRRSAWELASPRVHRDDPELHDDMDLALVLGPRARIALVPGLSVGVSARSLRGGRQWRRRMRRAFRTLSVNWADAPPWERWAARLAPAARHTPERETT</sequence>
<dbReference type="PANTHER" id="PTHR43685:SF14">
    <property type="entry name" value="GLYCOSYLTRANSFERASE 2-LIKE DOMAIN-CONTAINING PROTEIN"/>
    <property type="match status" value="1"/>
</dbReference>
<dbReference type="Pfam" id="PF00535">
    <property type="entry name" value="Glycos_transf_2"/>
    <property type="match status" value="1"/>
</dbReference>
<keyword evidence="1" id="KW-0812">Transmembrane</keyword>
<proteinExistence type="predicted"/>
<gene>
    <name evidence="3" type="ORF">FB476_0140</name>
</gene>
<dbReference type="InterPro" id="IPR050834">
    <property type="entry name" value="Glycosyltransf_2"/>
</dbReference>
<dbReference type="InterPro" id="IPR001173">
    <property type="entry name" value="Glyco_trans_2-like"/>
</dbReference>
<keyword evidence="1" id="KW-1133">Transmembrane helix</keyword>
<protein>
    <submittedName>
        <fullName evidence="3">Glycosyl transferase family 2</fullName>
    </submittedName>
</protein>
<dbReference type="GO" id="GO:0016740">
    <property type="term" value="F:transferase activity"/>
    <property type="evidence" value="ECO:0007669"/>
    <property type="project" value="UniProtKB-KW"/>
</dbReference>
<name>A0A543KJP7_9MICO</name>
<evidence type="ECO:0000313" key="4">
    <source>
        <dbReference type="Proteomes" id="UP000315133"/>
    </source>
</evidence>
<dbReference type="PANTHER" id="PTHR43685">
    <property type="entry name" value="GLYCOSYLTRANSFERASE"/>
    <property type="match status" value="1"/>
</dbReference>
<reference evidence="3 4" key="1">
    <citation type="submission" date="2019-06" db="EMBL/GenBank/DDBJ databases">
        <title>Sequencing the genomes of 1000 actinobacteria strains.</title>
        <authorList>
            <person name="Klenk H.-P."/>
        </authorList>
    </citation>
    <scope>NUCLEOTIDE SEQUENCE [LARGE SCALE GENOMIC DNA]</scope>
    <source>
        <strain evidence="3 4">DSM 12362</strain>
    </source>
</reference>
<dbReference type="Proteomes" id="UP000315133">
    <property type="component" value="Unassembled WGS sequence"/>
</dbReference>
<dbReference type="OrthoDB" id="9802632at2"/>